<dbReference type="STRING" id="981085.W9S4C6"/>
<name>W9S4C6_9ROSA</name>
<gene>
    <name evidence="2" type="ORF">L484_002385</name>
</gene>
<dbReference type="GO" id="GO:0055088">
    <property type="term" value="P:lipid homeostasis"/>
    <property type="evidence" value="ECO:0007669"/>
    <property type="project" value="TreeGrafter"/>
</dbReference>
<dbReference type="Proteomes" id="UP000030645">
    <property type="component" value="Unassembled WGS sequence"/>
</dbReference>
<dbReference type="InterPro" id="IPR051130">
    <property type="entry name" value="Mito_struct-func_regulator"/>
</dbReference>
<accession>W9S4C6</accession>
<dbReference type="SUPFAM" id="SSF56112">
    <property type="entry name" value="Protein kinase-like (PK-like)"/>
    <property type="match status" value="1"/>
</dbReference>
<dbReference type="AlphaFoldDB" id="W9S4C6"/>
<organism evidence="2 3">
    <name type="scientific">Morus notabilis</name>
    <dbReference type="NCBI Taxonomy" id="981085"/>
    <lineage>
        <taxon>Eukaryota</taxon>
        <taxon>Viridiplantae</taxon>
        <taxon>Streptophyta</taxon>
        <taxon>Embryophyta</taxon>
        <taxon>Tracheophyta</taxon>
        <taxon>Spermatophyta</taxon>
        <taxon>Magnoliopsida</taxon>
        <taxon>eudicotyledons</taxon>
        <taxon>Gunneridae</taxon>
        <taxon>Pentapetalae</taxon>
        <taxon>rosids</taxon>
        <taxon>fabids</taxon>
        <taxon>Rosales</taxon>
        <taxon>Moraceae</taxon>
        <taxon>Moreae</taxon>
        <taxon>Morus</taxon>
    </lineage>
</organism>
<dbReference type="EMBL" id="KE345618">
    <property type="protein sequence ID" value="EXC09422.1"/>
    <property type="molecule type" value="Genomic_DNA"/>
</dbReference>
<dbReference type="PANTHER" id="PTHR43173:SF19">
    <property type="entry name" value="AARF DOMAIN-CONTAINING PROTEIN KINASE 1"/>
    <property type="match status" value="1"/>
</dbReference>
<dbReference type="InterPro" id="IPR004147">
    <property type="entry name" value="ABC1_dom"/>
</dbReference>
<sequence length="278" mass="31795">MFGSKRLLMLLKGVEELDFLVEAKNSEKCLDNFRKLSPHLAPYVYAPRVLWTLSTTKLLTMEFMDGAQINDVRAIRRLGLQPREVAKLVSESFAEMMFKHGFVHCDPHAANLLVRPLPSSRKGILGKRKPQLILLDHGLYKELDCETRTNYAALWKGLIFADAKAIKENSVKLGAGEDLYALFAGILTMRPWNRVIDPAVDHLVIQGGDSDCSELQMYASQYFPQISELLRRLPRVILLMLKTNDCLRAVNNCLVLSRLSLYSFSLFYQRKPDYRRES</sequence>
<feature type="domain" description="ABC1 atypical kinase-like" evidence="1">
    <location>
        <begin position="15"/>
        <end position="169"/>
    </location>
</feature>
<dbReference type="Pfam" id="PF03109">
    <property type="entry name" value="ABC1"/>
    <property type="match status" value="1"/>
</dbReference>
<keyword evidence="3" id="KW-1185">Reference proteome</keyword>
<dbReference type="GO" id="GO:0007005">
    <property type="term" value="P:mitochondrion organization"/>
    <property type="evidence" value="ECO:0007669"/>
    <property type="project" value="TreeGrafter"/>
</dbReference>
<dbReference type="eggNOG" id="KOG1235">
    <property type="taxonomic scope" value="Eukaryota"/>
</dbReference>
<dbReference type="PANTHER" id="PTHR43173">
    <property type="entry name" value="ABC1 FAMILY PROTEIN"/>
    <property type="match status" value="1"/>
</dbReference>
<evidence type="ECO:0000313" key="3">
    <source>
        <dbReference type="Proteomes" id="UP000030645"/>
    </source>
</evidence>
<proteinExistence type="predicted"/>
<evidence type="ECO:0000259" key="1">
    <source>
        <dbReference type="Pfam" id="PF03109"/>
    </source>
</evidence>
<protein>
    <recommendedName>
        <fullName evidence="1">ABC1 atypical kinase-like domain-containing protein</fullName>
    </recommendedName>
</protein>
<evidence type="ECO:0000313" key="2">
    <source>
        <dbReference type="EMBL" id="EXC09422.1"/>
    </source>
</evidence>
<dbReference type="InterPro" id="IPR011009">
    <property type="entry name" value="Kinase-like_dom_sf"/>
</dbReference>
<dbReference type="GO" id="GO:0005743">
    <property type="term" value="C:mitochondrial inner membrane"/>
    <property type="evidence" value="ECO:0007669"/>
    <property type="project" value="TreeGrafter"/>
</dbReference>
<reference evidence="3" key="1">
    <citation type="submission" date="2013-01" db="EMBL/GenBank/DDBJ databases">
        <title>Draft Genome Sequence of a Mulberry Tree, Morus notabilis C.K. Schneid.</title>
        <authorList>
            <person name="He N."/>
            <person name="Zhao S."/>
        </authorList>
    </citation>
    <scope>NUCLEOTIDE SEQUENCE</scope>
</reference>